<evidence type="ECO:0000313" key="1">
    <source>
        <dbReference type="EMBL" id="KAF2149262.1"/>
    </source>
</evidence>
<dbReference type="PANTHER" id="PTHR43162:SF1">
    <property type="entry name" value="PRESTALK A DIFFERENTIATION PROTEIN A"/>
    <property type="match status" value="1"/>
</dbReference>
<dbReference type="OrthoDB" id="419598at2759"/>
<protein>
    <recommendedName>
        <fullName evidence="3">NmrA-like domain-containing protein</fullName>
    </recommendedName>
</protein>
<dbReference type="InterPro" id="IPR051604">
    <property type="entry name" value="Ergot_Alk_Oxidoreductase"/>
</dbReference>
<dbReference type="AlphaFoldDB" id="A0A9P4MDV0"/>
<evidence type="ECO:0008006" key="3">
    <source>
        <dbReference type="Google" id="ProtNLM"/>
    </source>
</evidence>
<comment type="caution">
    <text evidence="1">The sequence shown here is derived from an EMBL/GenBank/DDBJ whole genome shotgun (WGS) entry which is preliminary data.</text>
</comment>
<dbReference type="PANTHER" id="PTHR43162">
    <property type="match status" value="1"/>
</dbReference>
<dbReference type="Gene3D" id="3.40.50.720">
    <property type="entry name" value="NAD(P)-binding Rossmann-like Domain"/>
    <property type="match status" value="1"/>
</dbReference>
<keyword evidence="2" id="KW-1185">Reference proteome</keyword>
<evidence type="ECO:0000313" key="2">
    <source>
        <dbReference type="Proteomes" id="UP000799439"/>
    </source>
</evidence>
<reference evidence="1" key="1">
    <citation type="journal article" date="2020" name="Stud. Mycol.">
        <title>101 Dothideomycetes genomes: a test case for predicting lifestyles and emergence of pathogens.</title>
        <authorList>
            <person name="Haridas S."/>
            <person name="Albert R."/>
            <person name="Binder M."/>
            <person name="Bloem J."/>
            <person name="Labutti K."/>
            <person name="Salamov A."/>
            <person name="Andreopoulos B."/>
            <person name="Baker S."/>
            <person name="Barry K."/>
            <person name="Bills G."/>
            <person name="Bluhm B."/>
            <person name="Cannon C."/>
            <person name="Castanera R."/>
            <person name="Culley D."/>
            <person name="Daum C."/>
            <person name="Ezra D."/>
            <person name="Gonzalez J."/>
            <person name="Henrissat B."/>
            <person name="Kuo A."/>
            <person name="Liang C."/>
            <person name="Lipzen A."/>
            <person name="Lutzoni F."/>
            <person name="Magnuson J."/>
            <person name="Mondo S."/>
            <person name="Nolan M."/>
            <person name="Ohm R."/>
            <person name="Pangilinan J."/>
            <person name="Park H.-J."/>
            <person name="Ramirez L."/>
            <person name="Alfaro M."/>
            <person name="Sun H."/>
            <person name="Tritt A."/>
            <person name="Yoshinaga Y."/>
            <person name="Zwiers L.-H."/>
            <person name="Turgeon B."/>
            <person name="Goodwin S."/>
            <person name="Spatafora J."/>
            <person name="Crous P."/>
            <person name="Grigoriev I."/>
        </authorList>
    </citation>
    <scope>NUCLEOTIDE SEQUENCE</scope>
    <source>
        <strain evidence="1">CBS 260.36</strain>
    </source>
</reference>
<dbReference type="Proteomes" id="UP000799439">
    <property type="component" value="Unassembled WGS sequence"/>
</dbReference>
<accession>A0A9P4MDV0</accession>
<proteinExistence type="predicted"/>
<sequence>MVNGPEMVGYEEVARKLTDKLGVEYKYVSVGKEELIRRHVAMGKPEAVAGIMAWLEEYTAEGKEEQLPTGAVEKLTGTKGVTLDEFIEKHRAEFGV</sequence>
<gene>
    <name evidence="1" type="ORF">K461DRAFT_281619</name>
</gene>
<dbReference type="EMBL" id="ML996091">
    <property type="protein sequence ID" value="KAF2149262.1"/>
    <property type="molecule type" value="Genomic_DNA"/>
</dbReference>
<organism evidence="1 2">
    <name type="scientific">Myriangium duriaei CBS 260.36</name>
    <dbReference type="NCBI Taxonomy" id="1168546"/>
    <lineage>
        <taxon>Eukaryota</taxon>
        <taxon>Fungi</taxon>
        <taxon>Dikarya</taxon>
        <taxon>Ascomycota</taxon>
        <taxon>Pezizomycotina</taxon>
        <taxon>Dothideomycetes</taxon>
        <taxon>Dothideomycetidae</taxon>
        <taxon>Myriangiales</taxon>
        <taxon>Myriangiaceae</taxon>
        <taxon>Myriangium</taxon>
    </lineage>
</organism>
<name>A0A9P4MDV0_9PEZI</name>